<evidence type="ECO:0000256" key="4">
    <source>
        <dbReference type="ARBA" id="ARBA00022917"/>
    </source>
</evidence>
<reference evidence="9" key="1">
    <citation type="journal article" date="2020" name="mSystems">
        <title>Genome- and Community-Level Interaction Insights into Carbon Utilization and Element Cycling Functions of Hydrothermarchaeota in Hydrothermal Sediment.</title>
        <authorList>
            <person name="Zhou Z."/>
            <person name="Liu Y."/>
            <person name="Xu W."/>
            <person name="Pan J."/>
            <person name="Luo Z.H."/>
            <person name="Li M."/>
        </authorList>
    </citation>
    <scope>NUCLEOTIDE SEQUENCE [LARGE SCALE GENOMIC DNA]</scope>
    <source>
        <strain evidence="9">SpSt-468</strain>
    </source>
</reference>
<keyword evidence="2 7" id="KW-0547">Nucleotide-binding</keyword>
<comment type="similarity">
    <text evidence="7">Belongs to the class-II aminoacyl-tRNA synthetase family. ProS type 3 subfamily.</text>
</comment>
<dbReference type="InterPro" id="IPR016061">
    <property type="entry name" value="Pro-tRNA_ligase_II_C"/>
</dbReference>
<dbReference type="CDD" id="cd00778">
    <property type="entry name" value="ProRS_core_arch_euk"/>
    <property type="match status" value="1"/>
</dbReference>
<evidence type="ECO:0000256" key="6">
    <source>
        <dbReference type="ARBA" id="ARBA00047671"/>
    </source>
</evidence>
<dbReference type="SMART" id="SM00946">
    <property type="entry name" value="ProRS-C_1"/>
    <property type="match status" value="1"/>
</dbReference>
<dbReference type="SUPFAM" id="SSF52954">
    <property type="entry name" value="Class II aaRS ABD-related"/>
    <property type="match status" value="1"/>
</dbReference>
<comment type="catalytic activity">
    <reaction evidence="6 7">
        <text>tRNA(Pro) + L-proline + ATP = L-prolyl-tRNA(Pro) + AMP + diphosphate</text>
        <dbReference type="Rhea" id="RHEA:14305"/>
        <dbReference type="Rhea" id="RHEA-COMP:9700"/>
        <dbReference type="Rhea" id="RHEA-COMP:9702"/>
        <dbReference type="ChEBI" id="CHEBI:30616"/>
        <dbReference type="ChEBI" id="CHEBI:33019"/>
        <dbReference type="ChEBI" id="CHEBI:60039"/>
        <dbReference type="ChEBI" id="CHEBI:78442"/>
        <dbReference type="ChEBI" id="CHEBI:78532"/>
        <dbReference type="ChEBI" id="CHEBI:456215"/>
        <dbReference type="EC" id="6.1.1.15"/>
    </reaction>
</comment>
<dbReference type="GO" id="GO:0005737">
    <property type="term" value="C:cytoplasm"/>
    <property type="evidence" value="ECO:0007669"/>
    <property type="project" value="UniProtKB-SubCell"/>
</dbReference>
<evidence type="ECO:0000313" key="9">
    <source>
        <dbReference type="EMBL" id="HFK20462.1"/>
    </source>
</evidence>
<comment type="function">
    <text evidence="7">Catalyzes the attachment of proline to tRNA(Pro) in a two-step reaction: proline is first activated by ATP to form Pro-AMP and then transferred to the acceptor end of tRNA(Pro).</text>
</comment>
<dbReference type="Gene3D" id="3.30.110.30">
    <property type="entry name" value="C-terminal domain of ProRS"/>
    <property type="match status" value="1"/>
</dbReference>
<dbReference type="Pfam" id="PF09180">
    <property type="entry name" value="ProRS-C_1"/>
    <property type="match status" value="1"/>
</dbReference>
<dbReference type="InterPro" id="IPR045864">
    <property type="entry name" value="aa-tRNA-synth_II/BPL/LPL"/>
</dbReference>
<evidence type="ECO:0000256" key="5">
    <source>
        <dbReference type="ARBA" id="ARBA00023146"/>
    </source>
</evidence>
<keyword evidence="7" id="KW-0963">Cytoplasm</keyword>
<dbReference type="EMBL" id="DSTX01000006">
    <property type="protein sequence ID" value="HFK20462.1"/>
    <property type="molecule type" value="Genomic_DNA"/>
</dbReference>
<accession>A0A7C3F5R7</accession>
<evidence type="ECO:0000259" key="8">
    <source>
        <dbReference type="PROSITE" id="PS50862"/>
    </source>
</evidence>
<dbReference type="SUPFAM" id="SSF55681">
    <property type="entry name" value="Class II aaRS and biotin synthetases"/>
    <property type="match status" value="1"/>
</dbReference>
<keyword evidence="3 7" id="KW-0067">ATP-binding</keyword>
<evidence type="ECO:0000256" key="1">
    <source>
        <dbReference type="ARBA" id="ARBA00022598"/>
    </source>
</evidence>
<dbReference type="PANTHER" id="PTHR43382:SF2">
    <property type="entry name" value="BIFUNCTIONAL GLUTAMATE_PROLINE--TRNA LIGASE"/>
    <property type="match status" value="1"/>
</dbReference>
<dbReference type="Pfam" id="PF03129">
    <property type="entry name" value="HGTP_anticodon"/>
    <property type="match status" value="1"/>
</dbReference>
<dbReference type="Pfam" id="PF00587">
    <property type="entry name" value="tRNA-synt_2b"/>
    <property type="match status" value="1"/>
</dbReference>
<protein>
    <recommendedName>
        <fullName evidence="7">Proline--tRNA ligase</fullName>
        <ecNumber evidence="7">6.1.1.15</ecNumber>
    </recommendedName>
    <alternativeName>
        <fullName evidence="7">Prolyl-tRNA synthetase</fullName>
        <shortName evidence="7">ProRS</shortName>
    </alternativeName>
</protein>
<comment type="caution">
    <text evidence="9">The sequence shown here is derived from an EMBL/GenBank/DDBJ whole genome shotgun (WGS) entry which is preliminary data.</text>
</comment>
<keyword evidence="1 7" id="KW-0436">Ligase</keyword>
<dbReference type="GO" id="GO:0005524">
    <property type="term" value="F:ATP binding"/>
    <property type="evidence" value="ECO:0007669"/>
    <property type="project" value="UniProtKB-UniRule"/>
</dbReference>
<dbReference type="InterPro" id="IPR006195">
    <property type="entry name" value="aa-tRNA-synth_II"/>
</dbReference>
<comment type="domain">
    <text evidence="7">Consists of three domains: the N-terminal catalytic domain, the anticodon-binding domain and the C-terminal extension.</text>
</comment>
<evidence type="ECO:0000256" key="7">
    <source>
        <dbReference type="HAMAP-Rule" id="MF_01571"/>
    </source>
</evidence>
<dbReference type="InterPro" id="IPR004499">
    <property type="entry name" value="Pro-tRNA-ligase_IIa_arc-type"/>
</dbReference>
<name>A0A7C3F5R7_9CREN</name>
<evidence type="ECO:0000256" key="3">
    <source>
        <dbReference type="ARBA" id="ARBA00022840"/>
    </source>
</evidence>
<dbReference type="InterPro" id="IPR017449">
    <property type="entry name" value="Pro-tRNA_synth_II"/>
</dbReference>
<comment type="subunit">
    <text evidence="7">Homodimer.</text>
</comment>
<organism evidence="9">
    <name type="scientific">Candidatus Methanomethylicus mesodigestus</name>
    <dbReference type="NCBI Taxonomy" id="1867258"/>
    <lineage>
        <taxon>Archaea</taxon>
        <taxon>Thermoproteota</taxon>
        <taxon>Methanosuratincolia</taxon>
        <taxon>Candidatus Methanomethylicales</taxon>
        <taxon>Candidatus Methanomethylicaceae</taxon>
        <taxon>Candidatus Methanomethylicus</taxon>
    </lineage>
</organism>
<evidence type="ECO:0000256" key="2">
    <source>
        <dbReference type="ARBA" id="ARBA00022741"/>
    </source>
</evidence>
<dbReference type="PROSITE" id="PS50862">
    <property type="entry name" value="AA_TRNA_LIGASE_II"/>
    <property type="match status" value="1"/>
</dbReference>
<dbReference type="CDD" id="cd00862">
    <property type="entry name" value="ProRS_anticodon_zinc"/>
    <property type="match status" value="1"/>
</dbReference>
<gene>
    <name evidence="7" type="primary">proS</name>
    <name evidence="9" type="ORF">ENS19_04185</name>
</gene>
<dbReference type="EC" id="6.1.1.15" evidence="7"/>
<sequence>MPKAPERKEWSERYSEWFHRVISEVPIYDTRYPVKGTGIWTPFGYKLRRAVIETIRDMLEETGHEEVLFPLLIPDYMLGKEGEHVKDFEDEVYWVTRGGKDPLDVKLALRPTSETAIYPMFQLWINAYSDLPLKIFQIVNVFRYETKATKPMIRVREVSTFKEAHTAHASKEDAESQVEKGVEIYSRIFEGMKIPFVKSVRPEWDKFPGAEYTVAFDTILPDKKVLQVGTVHFLGQGFAKAFDIKYMKSDGGYEHVWQTCYGISERAIAALISLHGDDSGLVLPSAFAPVQASIIPIVYKGKEEEVTKKCKEADCLLKSKGIRSVVDDRKDITPGNKYFTWELRGAPIRIEIGPRDLENSTAVLVRRDTLEKTTIQMEELVEGVHKMFKEIDLALMERADLWFKSKLTNAEDVEGIKSNLDKVGGIVEAPWCGARGCGEEMEGKLDGRILGTPYKEAHDVGGKRCANCGREASTIIRIGRSY</sequence>
<dbReference type="InterPro" id="IPR004154">
    <property type="entry name" value="Anticodon-bd"/>
</dbReference>
<keyword evidence="5 7" id="KW-0030">Aminoacyl-tRNA synthetase</keyword>
<dbReference type="PANTHER" id="PTHR43382">
    <property type="entry name" value="PROLYL-TRNA SYNTHETASE"/>
    <property type="match status" value="1"/>
</dbReference>
<dbReference type="InterPro" id="IPR002314">
    <property type="entry name" value="aa-tRNA-synt_IIb"/>
</dbReference>
<feature type="domain" description="Aminoacyl-transfer RNA synthetases class-II family profile" evidence="8">
    <location>
        <begin position="44"/>
        <end position="284"/>
    </location>
</feature>
<dbReference type="NCBIfam" id="TIGR00408">
    <property type="entry name" value="proS_fam_I"/>
    <property type="match status" value="1"/>
</dbReference>
<dbReference type="GO" id="GO:0006433">
    <property type="term" value="P:prolyl-tRNA aminoacylation"/>
    <property type="evidence" value="ECO:0007669"/>
    <property type="project" value="UniProtKB-UniRule"/>
</dbReference>
<dbReference type="InterPro" id="IPR033721">
    <property type="entry name" value="ProRS_core_arch_euk"/>
</dbReference>
<dbReference type="PRINTS" id="PR01046">
    <property type="entry name" value="TRNASYNTHPRO"/>
</dbReference>
<dbReference type="InterPro" id="IPR036621">
    <property type="entry name" value="Anticodon-bd_dom_sf"/>
</dbReference>
<dbReference type="FunFam" id="3.30.930.10:FF:000037">
    <property type="entry name" value="Proline--tRNA ligase"/>
    <property type="match status" value="1"/>
</dbReference>
<dbReference type="GO" id="GO:0017101">
    <property type="term" value="C:aminoacyl-tRNA synthetase multienzyme complex"/>
    <property type="evidence" value="ECO:0007669"/>
    <property type="project" value="TreeGrafter"/>
</dbReference>
<comment type="subcellular location">
    <subcellularLocation>
        <location evidence="7">Cytoplasm</location>
    </subcellularLocation>
</comment>
<dbReference type="GO" id="GO:0004827">
    <property type="term" value="F:proline-tRNA ligase activity"/>
    <property type="evidence" value="ECO:0007669"/>
    <property type="project" value="UniProtKB-UniRule"/>
</dbReference>
<dbReference type="InterPro" id="IPR002316">
    <property type="entry name" value="Pro-tRNA-ligase_IIa"/>
</dbReference>
<proteinExistence type="inferred from homology"/>
<dbReference type="SUPFAM" id="SSF64586">
    <property type="entry name" value="C-terminal domain of ProRS"/>
    <property type="match status" value="1"/>
</dbReference>
<dbReference type="Gene3D" id="3.30.930.10">
    <property type="entry name" value="Bira Bifunctional Protein, Domain 2"/>
    <property type="match status" value="1"/>
</dbReference>
<dbReference type="AlphaFoldDB" id="A0A7C3F5R7"/>
<dbReference type="HAMAP" id="MF_01571">
    <property type="entry name" value="Pro_tRNA_synth_type3"/>
    <property type="match status" value="1"/>
</dbReference>
<dbReference type="Gene3D" id="3.40.50.800">
    <property type="entry name" value="Anticodon-binding domain"/>
    <property type="match status" value="1"/>
</dbReference>
<keyword evidence="4 7" id="KW-0648">Protein biosynthesis</keyword>